<evidence type="ECO:0000259" key="3">
    <source>
        <dbReference type="PROSITE" id="PS50893"/>
    </source>
</evidence>
<keyword evidence="2" id="KW-0067">ATP-binding</keyword>
<sequence length="294" mass="32639">MIDPVIEAKQLTLRLSDKTIIDNVSFTLEQNKIYGLLGRNGAGKTTLLSLLAGFRNPTSGAITVNGEDVFENGAIVENISFIRDVKMDSDSDRLEDYLKGVALFRPHFDWEYAMNLVERFKLPIDSPMNELSRGMQSAAHVIIGLASRAPITIFDEAYLGMDAPARDIFYKEVLNEYMEHPRTIILSTHLISEVASMLEDVLILHQGSLMLHDRTESLLSRGTTITGDTAAVDGFTRGKKVLNEQTLGQTKSAMVYGELTEKERSQAELQGLQIGPVALQELFIHLTGEEGHNE</sequence>
<dbReference type="SUPFAM" id="SSF52540">
    <property type="entry name" value="P-loop containing nucleoside triphosphate hydrolases"/>
    <property type="match status" value="1"/>
</dbReference>
<reference evidence="4 5" key="1">
    <citation type="submission" date="2017-07" db="EMBL/GenBank/DDBJ databases">
        <title>Isolation and whole genome analysis of endospore-forming bacteria from heroin.</title>
        <authorList>
            <person name="Kalinowski J."/>
            <person name="Ahrens B."/>
            <person name="Al-Dilaimi A."/>
            <person name="Winkler A."/>
            <person name="Wibberg D."/>
            <person name="Schleenbecker U."/>
            <person name="Ruckert C."/>
            <person name="Wolfel R."/>
            <person name="Grass G."/>
        </authorList>
    </citation>
    <scope>NUCLEOTIDE SEQUENCE [LARGE SCALE GENOMIC DNA]</scope>
    <source>
        <strain evidence="4 5">7523-2</strain>
    </source>
</reference>
<dbReference type="SMART" id="SM00382">
    <property type="entry name" value="AAA"/>
    <property type="match status" value="1"/>
</dbReference>
<dbReference type="InterPro" id="IPR003593">
    <property type="entry name" value="AAA+_ATPase"/>
</dbReference>
<gene>
    <name evidence="4" type="ORF">CHH61_09500</name>
</gene>
<evidence type="ECO:0000313" key="4">
    <source>
        <dbReference type="EMBL" id="PAF26255.1"/>
    </source>
</evidence>
<dbReference type="CDD" id="cd03230">
    <property type="entry name" value="ABC_DR_subfamily_A"/>
    <property type="match status" value="1"/>
</dbReference>
<proteinExistence type="predicted"/>
<dbReference type="EMBL" id="NPBS01000040">
    <property type="protein sequence ID" value="PAF26255.1"/>
    <property type="molecule type" value="Genomic_DNA"/>
</dbReference>
<dbReference type="Proteomes" id="UP000216133">
    <property type="component" value="Unassembled WGS sequence"/>
</dbReference>
<dbReference type="PANTHER" id="PTHR43158:SF5">
    <property type="entry name" value="ABC TRANSPORTER, ATP-BINDING PROTEIN"/>
    <property type="match status" value="1"/>
</dbReference>
<dbReference type="RefSeq" id="WP_095237763.1">
    <property type="nucleotide sequence ID" value="NZ_CP155469.1"/>
</dbReference>
<name>A0A268S174_SHOCL</name>
<dbReference type="GO" id="GO:0005524">
    <property type="term" value="F:ATP binding"/>
    <property type="evidence" value="ECO:0007669"/>
    <property type="project" value="UniProtKB-KW"/>
</dbReference>
<protein>
    <submittedName>
        <fullName evidence="4">ABC transporter</fullName>
    </submittedName>
</protein>
<evidence type="ECO:0000256" key="1">
    <source>
        <dbReference type="ARBA" id="ARBA00022741"/>
    </source>
</evidence>
<dbReference type="PROSITE" id="PS50893">
    <property type="entry name" value="ABC_TRANSPORTER_2"/>
    <property type="match status" value="1"/>
</dbReference>
<evidence type="ECO:0000313" key="5">
    <source>
        <dbReference type="Proteomes" id="UP000216133"/>
    </source>
</evidence>
<keyword evidence="1" id="KW-0547">Nucleotide-binding</keyword>
<dbReference type="PANTHER" id="PTHR43158">
    <property type="entry name" value="SKFA PEPTIDE EXPORT ATP-BINDING PROTEIN SKFE"/>
    <property type="match status" value="1"/>
</dbReference>
<feature type="domain" description="ABC transporter" evidence="3">
    <location>
        <begin position="6"/>
        <end position="231"/>
    </location>
</feature>
<dbReference type="AlphaFoldDB" id="A0A268S174"/>
<dbReference type="Gene3D" id="3.40.50.300">
    <property type="entry name" value="P-loop containing nucleotide triphosphate hydrolases"/>
    <property type="match status" value="1"/>
</dbReference>
<dbReference type="InterPro" id="IPR003439">
    <property type="entry name" value="ABC_transporter-like_ATP-bd"/>
</dbReference>
<accession>A0A268S174</accession>
<dbReference type="GO" id="GO:0016887">
    <property type="term" value="F:ATP hydrolysis activity"/>
    <property type="evidence" value="ECO:0007669"/>
    <property type="project" value="InterPro"/>
</dbReference>
<dbReference type="InterPro" id="IPR027417">
    <property type="entry name" value="P-loop_NTPase"/>
</dbReference>
<comment type="caution">
    <text evidence="4">The sequence shown here is derived from an EMBL/GenBank/DDBJ whole genome shotgun (WGS) entry which is preliminary data.</text>
</comment>
<dbReference type="Pfam" id="PF00005">
    <property type="entry name" value="ABC_tran"/>
    <property type="match status" value="1"/>
</dbReference>
<organism evidence="4 5">
    <name type="scientific">Shouchella clausii</name>
    <name type="common">Alkalihalobacillus clausii</name>
    <dbReference type="NCBI Taxonomy" id="79880"/>
    <lineage>
        <taxon>Bacteria</taxon>
        <taxon>Bacillati</taxon>
        <taxon>Bacillota</taxon>
        <taxon>Bacilli</taxon>
        <taxon>Bacillales</taxon>
        <taxon>Bacillaceae</taxon>
        <taxon>Shouchella</taxon>
    </lineage>
</organism>
<evidence type="ECO:0000256" key="2">
    <source>
        <dbReference type="ARBA" id="ARBA00022840"/>
    </source>
</evidence>